<dbReference type="KEGG" id="aoc:Aocu_12260"/>
<dbReference type="PANTHER" id="PTHR32294">
    <property type="entry name" value="DNA POLYMERASE III SUBUNIT ALPHA"/>
    <property type="match status" value="1"/>
</dbReference>
<evidence type="ECO:0000256" key="2">
    <source>
        <dbReference type="ARBA" id="ARBA00022679"/>
    </source>
</evidence>
<reference evidence="9" key="1">
    <citation type="submission" date="2014-05" db="EMBL/GenBank/DDBJ databases">
        <authorList>
            <person name="Kube M."/>
        </authorList>
    </citation>
    <scope>NUCLEOTIDE SEQUENCE [LARGE SCALE GENOMIC DNA]</scope>
</reference>
<dbReference type="InterPro" id="IPR016195">
    <property type="entry name" value="Pol/histidinol_Pase-like"/>
</dbReference>
<keyword evidence="9" id="KW-1185">Reference proteome</keyword>
<dbReference type="InterPro" id="IPR003141">
    <property type="entry name" value="Pol/His_phosphatase_N"/>
</dbReference>
<dbReference type="FunCoup" id="A0A061AD03">
    <property type="interactions" value="226"/>
</dbReference>
<dbReference type="HOGENOM" id="CLU_001600_0_1_14"/>
<dbReference type="Gene3D" id="3.20.20.140">
    <property type="entry name" value="Metal-dependent hydrolases"/>
    <property type="match status" value="1"/>
</dbReference>
<evidence type="ECO:0000259" key="7">
    <source>
        <dbReference type="SMART" id="SM00481"/>
    </source>
</evidence>
<dbReference type="Gene3D" id="1.10.150.870">
    <property type="match status" value="1"/>
</dbReference>
<dbReference type="InterPro" id="IPR004805">
    <property type="entry name" value="DnaE2/DnaE/PolC"/>
</dbReference>
<dbReference type="NCBIfam" id="TIGR00594">
    <property type="entry name" value="polc"/>
    <property type="match status" value="1"/>
</dbReference>
<gene>
    <name evidence="8" type="primary">dnaE</name>
    <name evidence="8" type="ORF">Aocu_12260</name>
</gene>
<dbReference type="SMART" id="SM00481">
    <property type="entry name" value="POLIIIAc"/>
    <property type="match status" value="1"/>
</dbReference>
<evidence type="ECO:0000256" key="3">
    <source>
        <dbReference type="ARBA" id="ARBA00022695"/>
    </source>
</evidence>
<dbReference type="AlphaFoldDB" id="A0A061AD03"/>
<feature type="domain" description="Polymerase/histidinol phosphatase N-terminal" evidence="7">
    <location>
        <begin position="3"/>
        <end position="70"/>
    </location>
</feature>
<dbReference type="CDD" id="cd04485">
    <property type="entry name" value="DnaE_OBF"/>
    <property type="match status" value="1"/>
</dbReference>
<dbReference type="PATRIC" id="fig|35623.3.peg.1226"/>
<dbReference type="InterPro" id="IPR011708">
    <property type="entry name" value="DNA_pol3_alpha_NTPase_dom"/>
</dbReference>
<dbReference type="RefSeq" id="WP_045749732.1">
    <property type="nucleotide sequence ID" value="NZ_FUZK01000001.1"/>
</dbReference>
<keyword evidence="3" id="KW-0548">Nucleotidyltransferase</keyword>
<evidence type="ECO:0000256" key="1">
    <source>
        <dbReference type="ARBA" id="ARBA00012417"/>
    </source>
</evidence>
<accession>A0A061AD03</accession>
<dbReference type="InterPro" id="IPR040982">
    <property type="entry name" value="DNA_pol3_finger"/>
</dbReference>
<proteinExistence type="predicted"/>
<dbReference type="EMBL" id="LK028559">
    <property type="protein sequence ID" value="CDR31299.1"/>
    <property type="molecule type" value="Genomic_DNA"/>
</dbReference>
<dbReference type="InterPro" id="IPR004013">
    <property type="entry name" value="PHP_dom"/>
</dbReference>
<dbReference type="GO" id="GO:0003887">
    <property type="term" value="F:DNA-directed DNA polymerase activity"/>
    <property type="evidence" value="ECO:0007669"/>
    <property type="project" value="UniProtKB-KW"/>
</dbReference>
<dbReference type="SUPFAM" id="SSF89550">
    <property type="entry name" value="PHP domain-like"/>
    <property type="match status" value="1"/>
</dbReference>
<dbReference type="STRING" id="35623.Aocu_12260"/>
<evidence type="ECO:0000256" key="5">
    <source>
        <dbReference type="ARBA" id="ARBA00022932"/>
    </source>
</evidence>
<dbReference type="Pfam" id="PF17657">
    <property type="entry name" value="DNA_pol3_finger"/>
    <property type="match status" value="1"/>
</dbReference>
<dbReference type="EC" id="2.7.7.7" evidence="1"/>
<sequence>MVGSLYIQSEYSMKNSTLKLERLFQLAKESGWDFVGIADDANLHALYKALKLSESYQIPVIIGMRLSLKVEESLVDFLCYAKDSTELKHLIYLSSLISMNSRLEIDDLLDELKQVTLVLPSIQPIFNDITDIDILKDKVLKIIKLIPTIHFGLSLQHEFNQISHVFYEIAKTYKRFILPTHQMNYASQEEKRSYDILKSIENTQYVEEISSKAFMNAFELRKLYKDYGFMFEHMDRLFGKTTYDYVHQTFDLPKYPTVKDTTSKDYLSALSILGLKKRLSKQQYASIEIYQKRLLYELDVIHQMGYDDYFLIVYDFVRFAKTNDILVGPGRGSAAGSLVAYCLGITEVDPIQYDLLFERFLNINRRTMPDIDLDFPDHKRDKVIEYVMHKYGKKHVVTISTFTTFAQKSSIRDIAKIMKIDSQRAGAILKSYINNHLDDTDFEAVDLIQVSKSIEGLPRQTGTHPAGIIISHEDLSHHIPLMTGPKEVLQSQLEASDLEALGFLKIDFLGLKNLSIIEDVLKLENYPIKLSDIPLDDPSTYQLLKDGDVDGIFQLESFGMRQTIRKMKPDKFEDIVALLALYRPGPMIFIDEYIERLHGKPYEGLDPSIDDILKPTYGIIIYQEQIMKILNEFAGFSYAEADIIRRAISKKVREVIESEKIRFIQRSNENGKDAHLAEKIYDAIERFADYGFNRSHSVAYALLAYQMAYLKTHYKASFMAVLMTNVAQNSELIKSYMETLHLNGIDMLPPDINLSLDQFIVKGQTLIAPLTMIKGIGPSLVQKIKVIRGEKPFVDYQDFKQRTHDTLNEKVVESLIYSHALDGFGLTKASLIQQLGYQTFGFESFIKDFKEKNEVEFDFEVLKEKEFEVFGFNIKYKHNPMIQELHKKYNIKSFKLEDEHVRTIGRITKVKVIETKQKQTMAFIQFESDYTVELILFPKAYEQYEKLLNEPYVLVEISKNKEKTNNDYIIKHIEKVKV</sequence>
<dbReference type="InterPro" id="IPR029460">
    <property type="entry name" value="DNAPol_HHH"/>
</dbReference>
<evidence type="ECO:0000313" key="9">
    <source>
        <dbReference type="Proteomes" id="UP000032434"/>
    </source>
</evidence>
<keyword evidence="5" id="KW-0239">DNA-directed DNA polymerase</keyword>
<evidence type="ECO:0000256" key="4">
    <source>
        <dbReference type="ARBA" id="ARBA00022705"/>
    </source>
</evidence>
<evidence type="ECO:0000256" key="6">
    <source>
        <dbReference type="ARBA" id="ARBA00049244"/>
    </source>
</evidence>
<keyword evidence="4" id="KW-0235">DNA replication</keyword>
<protein>
    <recommendedName>
        <fullName evidence="1">DNA-directed DNA polymerase</fullName>
        <ecNumber evidence="1">2.7.7.7</ecNumber>
    </recommendedName>
</protein>
<comment type="catalytic activity">
    <reaction evidence="6">
        <text>DNA(n) + a 2'-deoxyribonucleoside 5'-triphosphate = DNA(n+1) + diphosphate</text>
        <dbReference type="Rhea" id="RHEA:22508"/>
        <dbReference type="Rhea" id="RHEA-COMP:17339"/>
        <dbReference type="Rhea" id="RHEA-COMP:17340"/>
        <dbReference type="ChEBI" id="CHEBI:33019"/>
        <dbReference type="ChEBI" id="CHEBI:61560"/>
        <dbReference type="ChEBI" id="CHEBI:173112"/>
        <dbReference type="EC" id="2.7.7.7"/>
    </reaction>
</comment>
<dbReference type="GO" id="GO:0008408">
    <property type="term" value="F:3'-5' exonuclease activity"/>
    <property type="evidence" value="ECO:0007669"/>
    <property type="project" value="InterPro"/>
</dbReference>
<dbReference type="Pfam" id="PF14579">
    <property type="entry name" value="HHH_6"/>
    <property type="match status" value="1"/>
</dbReference>
<dbReference type="GO" id="GO:0006260">
    <property type="term" value="P:DNA replication"/>
    <property type="evidence" value="ECO:0007669"/>
    <property type="project" value="UniProtKB-KW"/>
</dbReference>
<dbReference type="OrthoDB" id="9803237at2"/>
<keyword evidence="2" id="KW-0808">Transferase</keyword>
<dbReference type="PANTHER" id="PTHR32294:SF0">
    <property type="entry name" value="DNA POLYMERASE III SUBUNIT ALPHA"/>
    <property type="match status" value="1"/>
</dbReference>
<dbReference type="Pfam" id="PF02811">
    <property type="entry name" value="PHP"/>
    <property type="match status" value="1"/>
</dbReference>
<name>A0A061AD03_9MOLU</name>
<dbReference type="SUPFAM" id="SSF160975">
    <property type="entry name" value="AF1531-like"/>
    <property type="match status" value="1"/>
</dbReference>
<dbReference type="InParanoid" id="A0A061AD03"/>
<dbReference type="Pfam" id="PF07733">
    <property type="entry name" value="DNA_pol3_alpha"/>
    <property type="match status" value="1"/>
</dbReference>
<organism evidence="8 9">
    <name type="scientific">Acholeplasma oculi</name>
    <dbReference type="NCBI Taxonomy" id="35623"/>
    <lineage>
        <taxon>Bacteria</taxon>
        <taxon>Bacillati</taxon>
        <taxon>Mycoplasmatota</taxon>
        <taxon>Mollicutes</taxon>
        <taxon>Acholeplasmatales</taxon>
        <taxon>Acholeplasmataceae</taxon>
        <taxon>Acholeplasma</taxon>
    </lineage>
</organism>
<dbReference type="Proteomes" id="UP000032434">
    <property type="component" value="Chromosome 1"/>
</dbReference>
<evidence type="ECO:0000313" key="8">
    <source>
        <dbReference type="EMBL" id="CDR31299.1"/>
    </source>
</evidence>